<evidence type="ECO:0000313" key="3">
    <source>
        <dbReference type="WBParaSite" id="ACRNAN_scaffold11090.g25011.t1"/>
    </source>
</evidence>
<dbReference type="SUPFAM" id="SSF103473">
    <property type="entry name" value="MFS general substrate transporter"/>
    <property type="match status" value="1"/>
</dbReference>
<dbReference type="Gene3D" id="1.20.1250.20">
    <property type="entry name" value="MFS general substrate transporter like domains"/>
    <property type="match status" value="1"/>
</dbReference>
<keyword evidence="1" id="KW-1133">Transmembrane helix</keyword>
<dbReference type="AlphaFoldDB" id="A0A914CIB0"/>
<evidence type="ECO:0000313" key="2">
    <source>
        <dbReference type="Proteomes" id="UP000887540"/>
    </source>
</evidence>
<dbReference type="InterPro" id="IPR036259">
    <property type="entry name" value="MFS_trans_sf"/>
</dbReference>
<organism evidence="2 3">
    <name type="scientific">Acrobeloides nanus</name>
    <dbReference type="NCBI Taxonomy" id="290746"/>
    <lineage>
        <taxon>Eukaryota</taxon>
        <taxon>Metazoa</taxon>
        <taxon>Ecdysozoa</taxon>
        <taxon>Nematoda</taxon>
        <taxon>Chromadorea</taxon>
        <taxon>Rhabditida</taxon>
        <taxon>Tylenchina</taxon>
        <taxon>Cephalobomorpha</taxon>
        <taxon>Cephaloboidea</taxon>
        <taxon>Cephalobidae</taxon>
        <taxon>Acrobeloides</taxon>
    </lineage>
</organism>
<feature type="transmembrane region" description="Helical" evidence="1">
    <location>
        <begin position="118"/>
        <end position="138"/>
    </location>
</feature>
<dbReference type="PANTHER" id="PTHR24002">
    <property type="entry name" value="SOLUTE CARRIER FAMILY 22 MEMBER 18"/>
    <property type="match status" value="1"/>
</dbReference>
<feature type="transmembrane region" description="Helical" evidence="1">
    <location>
        <begin position="235"/>
        <end position="254"/>
    </location>
</feature>
<dbReference type="GO" id="GO:0022857">
    <property type="term" value="F:transmembrane transporter activity"/>
    <property type="evidence" value="ECO:0007669"/>
    <property type="project" value="InterPro"/>
</dbReference>
<keyword evidence="1" id="KW-0812">Transmembrane</keyword>
<feature type="transmembrane region" description="Helical" evidence="1">
    <location>
        <begin position="29"/>
        <end position="47"/>
    </location>
</feature>
<evidence type="ECO:0000256" key="1">
    <source>
        <dbReference type="SAM" id="Phobius"/>
    </source>
</evidence>
<dbReference type="Proteomes" id="UP000887540">
    <property type="component" value="Unplaced"/>
</dbReference>
<protein>
    <submittedName>
        <fullName evidence="3">Major facilitator superfamily (MFS) profile domain-containing protein</fullName>
    </submittedName>
</protein>
<keyword evidence="2" id="KW-1185">Reference proteome</keyword>
<dbReference type="WBParaSite" id="ACRNAN_scaffold11090.g25011.t1">
    <property type="protein sequence ID" value="ACRNAN_scaffold11090.g25011.t1"/>
    <property type="gene ID" value="ACRNAN_scaffold11090.g25011"/>
</dbReference>
<dbReference type="GO" id="GO:0005635">
    <property type="term" value="C:nuclear envelope"/>
    <property type="evidence" value="ECO:0007669"/>
    <property type="project" value="TreeGrafter"/>
</dbReference>
<proteinExistence type="predicted"/>
<sequence length="285" mass="31578">MGFTFGIGFVLSPIISGMATKFFGDLAPLWSAVGLCIGAMGIAYVFIDEHELKASQEDSNQKSQHLTLKSAYHILKRPNVLNVYVKKSLVLSPMLMILTVMPLHMINKFGVTQENNGMYQVAVGMTLMFINGFGIVWLRSKLNETKLIVLGTASVILTLLQFCYFEYLWLMWTIIPTLALGLTLTGTVCDSVLTSSVKHDEQGIILGLVNATQSFMRTISPAFGGYAMDRYGFNSLGYIGTILASLAMVGHFIVPIRDIEELKKNDDKVYQNGVHTEADEEKKEL</sequence>
<reference evidence="3" key="1">
    <citation type="submission" date="2022-11" db="UniProtKB">
        <authorList>
            <consortium name="WormBaseParasite"/>
        </authorList>
    </citation>
    <scope>IDENTIFICATION</scope>
</reference>
<dbReference type="Pfam" id="PF07690">
    <property type="entry name" value="MFS_1"/>
    <property type="match status" value="1"/>
</dbReference>
<name>A0A914CIB0_9BILA</name>
<keyword evidence="1" id="KW-0472">Membrane</keyword>
<feature type="transmembrane region" description="Helical" evidence="1">
    <location>
        <begin position="147"/>
        <end position="167"/>
    </location>
</feature>
<feature type="transmembrane region" description="Helical" evidence="1">
    <location>
        <begin position="89"/>
        <end position="106"/>
    </location>
</feature>
<accession>A0A914CIB0</accession>
<dbReference type="InterPro" id="IPR011701">
    <property type="entry name" value="MFS"/>
</dbReference>
<dbReference type="PANTHER" id="PTHR24002:SF3">
    <property type="entry name" value="SOLUTE CARRIER FAMILY 22 MEMBER 18"/>
    <property type="match status" value="1"/>
</dbReference>